<feature type="transmembrane region" description="Helical" evidence="1">
    <location>
        <begin position="21"/>
        <end position="41"/>
    </location>
</feature>
<keyword evidence="4" id="KW-1185">Reference proteome</keyword>
<proteinExistence type="predicted"/>
<dbReference type="Proteomes" id="UP001179842">
    <property type="component" value="Chromosome"/>
</dbReference>
<keyword evidence="1" id="KW-0812">Transmembrane</keyword>
<keyword evidence="1" id="KW-1133">Transmembrane helix</keyword>
<reference evidence="3" key="1">
    <citation type="submission" date="2023-04" db="EMBL/GenBank/DDBJ databases">
        <title>Completed genome of Mycoplasma lagogenitalium type strain 12MS.</title>
        <authorList>
            <person name="Spergser J."/>
        </authorList>
    </citation>
    <scope>NUCLEOTIDE SEQUENCE</scope>
    <source>
        <strain evidence="3">12MS</strain>
    </source>
</reference>
<evidence type="ECO:0000313" key="3">
    <source>
        <dbReference type="EMBL" id="WGI36837.1"/>
    </source>
</evidence>
<feature type="domain" description="DUF3899" evidence="2">
    <location>
        <begin position="51"/>
        <end position="135"/>
    </location>
</feature>
<evidence type="ECO:0000313" key="4">
    <source>
        <dbReference type="Proteomes" id="UP001179842"/>
    </source>
</evidence>
<gene>
    <name evidence="3" type="ORF">QEG99_00960</name>
</gene>
<dbReference type="EMBL" id="CP122979">
    <property type="protein sequence ID" value="WGI36837.1"/>
    <property type="molecule type" value="Genomic_DNA"/>
</dbReference>
<evidence type="ECO:0000259" key="2">
    <source>
        <dbReference type="Pfam" id="PF13038"/>
    </source>
</evidence>
<sequence>MKNKLLFFWKNRIIGNIRKIDWIYLGIWTVVFIILFCLMTFAFNKLIWSTSLFTVGFLILALVILTLVIKWGLFDIYSRGIRNWSIKRENKMRKENRLPEKELWTAQSYAQKRSQSSYFTVFVGFIFALILIIISAPFVF</sequence>
<accession>A0ABY8LXH2</accession>
<dbReference type="RefSeq" id="WP_280102140.1">
    <property type="nucleotide sequence ID" value="NZ_CP122979.1"/>
</dbReference>
<evidence type="ECO:0000256" key="1">
    <source>
        <dbReference type="SAM" id="Phobius"/>
    </source>
</evidence>
<name>A0ABY8LXH2_9BACT</name>
<dbReference type="Pfam" id="PF13038">
    <property type="entry name" value="DUF3899"/>
    <property type="match status" value="1"/>
</dbReference>
<dbReference type="InterPro" id="IPR025007">
    <property type="entry name" value="DUF3899"/>
</dbReference>
<feature type="transmembrane region" description="Helical" evidence="1">
    <location>
        <begin position="118"/>
        <end position="139"/>
    </location>
</feature>
<feature type="transmembrane region" description="Helical" evidence="1">
    <location>
        <begin position="47"/>
        <end position="69"/>
    </location>
</feature>
<keyword evidence="1" id="KW-0472">Membrane</keyword>
<organism evidence="3 4">
    <name type="scientific">Mesomycoplasma lagogenitalium</name>
    <dbReference type="NCBI Taxonomy" id="171286"/>
    <lineage>
        <taxon>Bacteria</taxon>
        <taxon>Bacillati</taxon>
        <taxon>Mycoplasmatota</taxon>
        <taxon>Mycoplasmoidales</taxon>
        <taxon>Metamycoplasmataceae</taxon>
        <taxon>Mesomycoplasma</taxon>
    </lineage>
</organism>
<protein>
    <submittedName>
        <fullName evidence="3">DUF3899 domain-containing protein</fullName>
    </submittedName>
</protein>